<organism evidence="1 2">
    <name type="scientific">Polaribacter pacificus</name>
    <dbReference type="NCBI Taxonomy" id="1775173"/>
    <lineage>
        <taxon>Bacteria</taxon>
        <taxon>Pseudomonadati</taxon>
        <taxon>Bacteroidota</taxon>
        <taxon>Flavobacteriia</taxon>
        <taxon>Flavobacteriales</taxon>
        <taxon>Flavobacteriaceae</taxon>
    </lineage>
</organism>
<dbReference type="Proteomes" id="UP000633278">
    <property type="component" value="Unassembled WGS sequence"/>
</dbReference>
<evidence type="ECO:0000313" key="2">
    <source>
        <dbReference type="Proteomes" id="UP000633278"/>
    </source>
</evidence>
<keyword evidence="2" id="KW-1185">Reference proteome</keyword>
<proteinExistence type="predicted"/>
<sequence length="47" mass="5558">MKPKNKQKLLKKNKEVESSKIIKNLNFGFCALKRDKRLNTKLNKVNQ</sequence>
<comment type="caution">
    <text evidence="1">The sequence shown here is derived from an EMBL/GenBank/DDBJ whole genome shotgun (WGS) entry which is preliminary data.</text>
</comment>
<dbReference type="EMBL" id="BMJW01000002">
    <property type="protein sequence ID" value="GGH01077.1"/>
    <property type="molecule type" value="Genomic_DNA"/>
</dbReference>
<protein>
    <submittedName>
        <fullName evidence="1">Uncharacterized protein</fullName>
    </submittedName>
</protein>
<reference evidence="1" key="1">
    <citation type="journal article" date="2014" name="Int. J. Syst. Evol. Microbiol.">
        <title>Complete genome sequence of Corynebacterium casei LMG S-19264T (=DSM 44701T), isolated from a smear-ripened cheese.</title>
        <authorList>
            <consortium name="US DOE Joint Genome Institute (JGI-PGF)"/>
            <person name="Walter F."/>
            <person name="Albersmeier A."/>
            <person name="Kalinowski J."/>
            <person name="Ruckert C."/>
        </authorList>
    </citation>
    <scope>NUCLEOTIDE SEQUENCE</scope>
    <source>
        <strain evidence="1">CGMCC 1.15763</strain>
    </source>
</reference>
<dbReference type="AlphaFoldDB" id="A0A917ME17"/>
<reference evidence="1" key="2">
    <citation type="submission" date="2020-09" db="EMBL/GenBank/DDBJ databases">
        <authorList>
            <person name="Sun Q."/>
            <person name="Zhou Y."/>
        </authorList>
    </citation>
    <scope>NUCLEOTIDE SEQUENCE</scope>
    <source>
        <strain evidence="1">CGMCC 1.15763</strain>
    </source>
</reference>
<name>A0A917ME17_9FLAO</name>
<evidence type="ECO:0000313" key="1">
    <source>
        <dbReference type="EMBL" id="GGH01077.1"/>
    </source>
</evidence>
<accession>A0A917ME17</accession>
<gene>
    <name evidence="1" type="ORF">GCM10011416_19710</name>
</gene>